<proteinExistence type="predicted"/>
<evidence type="ECO:0000313" key="1">
    <source>
        <dbReference type="EMBL" id="GAA0150082.1"/>
    </source>
</evidence>
<keyword evidence="2" id="KW-1185">Reference proteome</keyword>
<accession>A0AAV3PEB8</accession>
<gene>
    <name evidence="1" type="ORF">LIER_09102</name>
</gene>
<reference evidence="1 2" key="1">
    <citation type="submission" date="2024-01" db="EMBL/GenBank/DDBJ databases">
        <title>The complete chloroplast genome sequence of Lithospermum erythrorhizon: insights into the phylogenetic relationship among Boraginaceae species and the maternal lineages of purple gromwells.</title>
        <authorList>
            <person name="Okada T."/>
            <person name="Watanabe K."/>
        </authorList>
    </citation>
    <scope>NUCLEOTIDE SEQUENCE [LARGE SCALE GENOMIC DNA]</scope>
</reference>
<sequence length="89" mass="10135">MYFTQMKYIRDIVSDLKMKVTNAVATLLPHDWFVYDEESLLSNSSVYKSLCYSYVIPSNQQLGDSFPKVLPSPVVSPLLYKMSFLSAPS</sequence>
<dbReference type="AlphaFoldDB" id="A0AAV3PEB8"/>
<organism evidence="1 2">
    <name type="scientific">Lithospermum erythrorhizon</name>
    <name type="common">Purple gromwell</name>
    <name type="synonym">Lithospermum officinale var. erythrorhizon</name>
    <dbReference type="NCBI Taxonomy" id="34254"/>
    <lineage>
        <taxon>Eukaryota</taxon>
        <taxon>Viridiplantae</taxon>
        <taxon>Streptophyta</taxon>
        <taxon>Embryophyta</taxon>
        <taxon>Tracheophyta</taxon>
        <taxon>Spermatophyta</taxon>
        <taxon>Magnoliopsida</taxon>
        <taxon>eudicotyledons</taxon>
        <taxon>Gunneridae</taxon>
        <taxon>Pentapetalae</taxon>
        <taxon>asterids</taxon>
        <taxon>lamiids</taxon>
        <taxon>Boraginales</taxon>
        <taxon>Boraginaceae</taxon>
        <taxon>Boraginoideae</taxon>
        <taxon>Lithospermeae</taxon>
        <taxon>Lithospermum</taxon>
    </lineage>
</organism>
<evidence type="ECO:0000313" key="2">
    <source>
        <dbReference type="Proteomes" id="UP001454036"/>
    </source>
</evidence>
<name>A0AAV3PEB8_LITER</name>
<dbReference type="Proteomes" id="UP001454036">
    <property type="component" value="Unassembled WGS sequence"/>
</dbReference>
<dbReference type="EMBL" id="BAABME010001524">
    <property type="protein sequence ID" value="GAA0150082.1"/>
    <property type="molecule type" value="Genomic_DNA"/>
</dbReference>
<protein>
    <submittedName>
        <fullName evidence="1">Uncharacterized protein</fullName>
    </submittedName>
</protein>
<comment type="caution">
    <text evidence="1">The sequence shown here is derived from an EMBL/GenBank/DDBJ whole genome shotgun (WGS) entry which is preliminary data.</text>
</comment>